<name>A0ABN2MJ91_9PSEU</name>
<evidence type="ECO:0000313" key="2">
    <source>
        <dbReference type="EMBL" id="GAA1828366.1"/>
    </source>
</evidence>
<dbReference type="Proteomes" id="UP001500449">
    <property type="component" value="Unassembled WGS sequence"/>
</dbReference>
<gene>
    <name evidence="2" type="ORF">GCM10009836_02640</name>
</gene>
<accession>A0ABN2MJ91</accession>
<dbReference type="PANTHER" id="PTHR30137">
    <property type="entry name" value="LUCIFERASE-LIKE MONOOXYGENASE"/>
    <property type="match status" value="1"/>
</dbReference>
<feature type="domain" description="Luciferase-like" evidence="1">
    <location>
        <begin position="15"/>
        <end position="264"/>
    </location>
</feature>
<dbReference type="InterPro" id="IPR011251">
    <property type="entry name" value="Luciferase-like_dom"/>
</dbReference>
<dbReference type="Pfam" id="PF00296">
    <property type="entry name" value="Bac_luciferase"/>
    <property type="match status" value="1"/>
</dbReference>
<dbReference type="SUPFAM" id="SSF51679">
    <property type="entry name" value="Bacterial luciferase-like"/>
    <property type="match status" value="1"/>
</dbReference>
<dbReference type="Gene3D" id="3.20.20.30">
    <property type="entry name" value="Luciferase-like domain"/>
    <property type="match status" value="1"/>
</dbReference>
<organism evidence="2 3">
    <name type="scientific">Pseudonocardia ailaonensis</name>
    <dbReference type="NCBI Taxonomy" id="367279"/>
    <lineage>
        <taxon>Bacteria</taxon>
        <taxon>Bacillati</taxon>
        <taxon>Actinomycetota</taxon>
        <taxon>Actinomycetes</taxon>
        <taxon>Pseudonocardiales</taxon>
        <taxon>Pseudonocardiaceae</taxon>
        <taxon>Pseudonocardia</taxon>
    </lineage>
</organism>
<dbReference type="RefSeq" id="WP_344411638.1">
    <property type="nucleotide sequence ID" value="NZ_BAAAQK010000001.1"/>
</dbReference>
<sequence>MPRTGLRFDMRWTGGGSNADRYRAALDICEWADEHGFDYVRLNEHHGSADGYLPSPLVMAGAVGARTRRLQVRVTVLVLPLHDPLRVAEDVAVADLICGGRLEVVLGAGYSAPEFAMFGKELGDRVGDLEAGIEVLGRAWTGEPFEVDGRRARVTPRPAQAGMKILLGGTTAAGARRAARLGNGFEPTTESLAEVYELERHRLGREDVTEPARPVSVGGVRFLHIAEDVEKAWEQIGPHALHESNSYAQWVDESRRGISAYRERASIAEVRASGTYKIVDPAGAVDHVASLGEDDVLEFHPMMGGLDPRIGWDGLRLFADRVQPHLRTAAARS</sequence>
<evidence type="ECO:0000259" key="1">
    <source>
        <dbReference type="Pfam" id="PF00296"/>
    </source>
</evidence>
<dbReference type="InterPro" id="IPR036661">
    <property type="entry name" value="Luciferase-like_sf"/>
</dbReference>
<dbReference type="PANTHER" id="PTHR30137:SF6">
    <property type="entry name" value="LUCIFERASE-LIKE MONOOXYGENASE"/>
    <property type="match status" value="1"/>
</dbReference>
<proteinExistence type="predicted"/>
<comment type="caution">
    <text evidence="2">The sequence shown here is derived from an EMBL/GenBank/DDBJ whole genome shotgun (WGS) entry which is preliminary data.</text>
</comment>
<protein>
    <recommendedName>
        <fullName evidence="1">Luciferase-like domain-containing protein</fullName>
    </recommendedName>
</protein>
<keyword evidence="3" id="KW-1185">Reference proteome</keyword>
<reference evidence="2 3" key="1">
    <citation type="journal article" date="2019" name="Int. J. Syst. Evol. Microbiol.">
        <title>The Global Catalogue of Microorganisms (GCM) 10K type strain sequencing project: providing services to taxonomists for standard genome sequencing and annotation.</title>
        <authorList>
            <consortium name="The Broad Institute Genomics Platform"/>
            <consortium name="The Broad Institute Genome Sequencing Center for Infectious Disease"/>
            <person name="Wu L."/>
            <person name="Ma J."/>
        </authorList>
    </citation>
    <scope>NUCLEOTIDE SEQUENCE [LARGE SCALE GENOMIC DNA]</scope>
    <source>
        <strain evidence="2 3">JCM 16009</strain>
    </source>
</reference>
<evidence type="ECO:0000313" key="3">
    <source>
        <dbReference type="Proteomes" id="UP001500449"/>
    </source>
</evidence>
<dbReference type="EMBL" id="BAAAQK010000001">
    <property type="protein sequence ID" value="GAA1828366.1"/>
    <property type="molecule type" value="Genomic_DNA"/>
</dbReference>
<dbReference type="InterPro" id="IPR050766">
    <property type="entry name" value="Bact_Lucif_Oxidored"/>
</dbReference>